<evidence type="ECO:0000256" key="3">
    <source>
        <dbReference type="SAM" id="Phobius"/>
    </source>
</evidence>
<dbReference type="EMBL" id="JADGJW010000044">
    <property type="protein sequence ID" value="KAJ3226103.1"/>
    <property type="molecule type" value="Genomic_DNA"/>
</dbReference>
<feature type="transmembrane region" description="Helical" evidence="3">
    <location>
        <begin position="242"/>
        <end position="264"/>
    </location>
</feature>
<dbReference type="InterPro" id="IPR001841">
    <property type="entry name" value="Znf_RING"/>
</dbReference>
<evidence type="ECO:0000313" key="6">
    <source>
        <dbReference type="Proteomes" id="UP001211065"/>
    </source>
</evidence>
<keyword evidence="1" id="KW-0479">Metal-binding</keyword>
<evidence type="ECO:0000313" key="5">
    <source>
        <dbReference type="EMBL" id="KAJ3226103.1"/>
    </source>
</evidence>
<keyword evidence="6" id="KW-1185">Reference proteome</keyword>
<feature type="compositionally biased region" description="Basic and acidic residues" evidence="2">
    <location>
        <begin position="66"/>
        <end position="90"/>
    </location>
</feature>
<evidence type="ECO:0000256" key="2">
    <source>
        <dbReference type="SAM" id="MobiDB-lite"/>
    </source>
</evidence>
<feature type="compositionally biased region" description="Low complexity" evidence="2">
    <location>
        <begin position="31"/>
        <end position="45"/>
    </location>
</feature>
<protein>
    <recommendedName>
        <fullName evidence="4">RING-type domain-containing protein</fullName>
    </recommendedName>
</protein>
<feature type="region of interest" description="Disordered" evidence="2">
    <location>
        <begin position="306"/>
        <end position="330"/>
    </location>
</feature>
<feature type="region of interest" description="Disordered" evidence="2">
    <location>
        <begin position="31"/>
        <end position="122"/>
    </location>
</feature>
<comment type="caution">
    <text evidence="5">The sequence shown here is derived from an EMBL/GenBank/DDBJ whole genome shotgun (WGS) entry which is preliminary data.</text>
</comment>
<keyword evidence="3" id="KW-0472">Membrane</keyword>
<dbReference type="AlphaFoldDB" id="A0AAD5U6L3"/>
<keyword evidence="1" id="KW-0863">Zinc-finger</keyword>
<name>A0AAD5U6L3_9FUNG</name>
<keyword evidence="3" id="KW-1133">Transmembrane helix</keyword>
<evidence type="ECO:0000256" key="1">
    <source>
        <dbReference type="PROSITE-ProRule" id="PRU00175"/>
    </source>
</evidence>
<dbReference type="CDD" id="cd16461">
    <property type="entry name" value="RING-H2_EL5-like"/>
    <property type="match status" value="1"/>
</dbReference>
<dbReference type="PANTHER" id="PTHR46225:SF19">
    <property type="entry name" value="RING-TYPE DOMAIN-CONTAINING PROTEIN"/>
    <property type="match status" value="1"/>
</dbReference>
<feature type="compositionally biased region" description="Polar residues" evidence="2">
    <location>
        <begin position="315"/>
        <end position="330"/>
    </location>
</feature>
<dbReference type="InterPro" id="IPR013083">
    <property type="entry name" value="Znf_RING/FYVE/PHD"/>
</dbReference>
<sequence>MDASKPAIAPKPSKKAILEAKYNSKQNTSIYSNFQNNSNSNSYSITFDNNGDVPPQIAPKPKLYPKKSEFESDTLKDEKVIAPVKPERNRSVSNLPRSNSEKRPNPPPKPVRKPTLNLTSSGSFNSIMMQQKSGDELYNPATSSLTTSAPPLISKTSTNFIPNINLTQGSGNAIHEGKKYVYPPPRSNAVDIYNSETDRLSTGAVPMAPALMVNNPLTARVRRNWVSYFILNFGAISRGSKLILFLNLALTISQLASGITILILEWDAVCDQPLKKFLVVYLIRVFLAFPLVSYEHLQPEHQSLLDTNHRHRRNQTQTATSTDASNNIPENQHSVNISLGNRAAMSMISPWLNRLKITLDIFGTVWFVIGNYWLFTSTNCSVPLRYLSLVFVVLGYFVLLIPIIICGAVVFCLPCVLVGMRWLRVDYNTKGGQHLGASPDDIKDIPVFFYRKKGSSVALSPRQSQDINGRTLEVEKHHNLQAISTANNTNNISNTVSLTLTVPSPPPKPNKPSRIHAEAFDNSIELNEIVVANNNNNSNNWRGTSRRISISRVNSTQTQPNNSIPFNTIPISTSSLSSVTSSTNNNNANYSIEMNSVESENYEIELDDDDAVCVICLNRYIDKESLRRLYCMHHFHKKCVDEWLRMNKTCPLCVRSITNFS</sequence>
<accession>A0AAD5U6L3</accession>
<dbReference type="Pfam" id="PF13639">
    <property type="entry name" value="zf-RING_2"/>
    <property type="match status" value="1"/>
</dbReference>
<organism evidence="5 6">
    <name type="scientific">Clydaea vesicula</name>
    <dbReference type="NCBI Taxonomy" id="447962"/>
    <lineage>
        <taxon>Eukaryota</taxon>
        <taxon>Fungi</taxon>
        <taxon>Fungi incertae sedis</taxon>
        <taxon>Chytridiomycota</taxon>
        <taxon>Chytridiomycota incertae sedis</taxon>
        <taxon>Chytridiomycetes</taxon>
        <taxon>Lobulomycetales</taxon>
        <taxon>Lobulomycetaceae</taxon>
        <taxon>Clydaea</taxon>
    </lineage>
</organism>
<dbReference type="Gene3D" id="3.30.40.10">
    <property type="entry name" value="Zinc/RING finger domain, C3HC4 (zinc finger)"/>
    <property type="match status" value="1"/>
</dbReference>
<keyword evidence="3" id="KW-0812">Transmembrane</keyword>
<dbReference type="GO" id="GO:0008270">
    <property type="term" value="F:zinc ion binding"/>
    <property type="evidence" value="ECO:0007669"/>
    <property type="project" value="UniProtKB-KW"/>
</dbReference>
<dbReference type="Proteomes" id="UP001211065">
    <property type="component" value="Unassembled WGS sequence"/>
</dbReference>
<keyword evidence="1" id="KW-0862">Zinc</keyword>
<feature type="transmembrane region" description="Helical" evidence="3">
    <location>
        <begin position="357"/>
        <end position="375"/>
    </location>
</feature>
<feature type="transmembrane region" description="Helical" evidence="3">
    <location>
        <begin position="387"/>
        <end position="420"/>
    </location>
</feature>
<dbReference type="PROSITE" id="PS50089">
    <property type="entry name" value="ZF_RING_2"/>
    <property type="match status" value="1"/>
</dbReference>
<dbReference type="PANTHER" id="PTHR46225">
    <property type="entry name" value="C3H4 TYPE ZINC FINGER PROTEIN"/>
    <property type="match status" value="1"/>
</dbReference>
<dbReference type="SUPFAM" id="SSF57850">
    <property type="entry name" value="RING/U-box"/>
    <property type="match status" value="1"/>
</dbReference>
<reference evidence="5" key="1">
    <citation type="submission" date="2020-05" db="EMBL/GenBank/DDBJ databases">
        <title>Phylogenomic resolution of chytrid fungi.</title>
        <authorList>
            <person name="Stajich J.E."/>
            <person name="Amses K."/>
            <person name="Simmons R."/>
            <person name="Seto K."/>
            <person name="Myers J."/>
            <person name="Bonds A."/>
            <person name="Quandt C.A."/>
            <person name="Barry K."/>
            <person name="Liu P."/>
            <person name="Grigoriev I."/>
            <person name="Longcore J.E."/>
            <person name="James T.Y."/>
        </authorList>
    </citation>
    <scope>NUCLEOTIDE SEQUENCE</scope>
    <source>
        <strain evidence="5">JEL0476</strain>
    </source>
</reference>
<gene>
    <name evidence="5" type="ORF">HK099_005572</name>
</gene>
<dbReference type="SMART" id="SM00184">
    <property type="entry name" value="RING"/>
    <property type="match status" value="1"/>
</dbReference>
<proteinExistence type="predicted"/>
<feature type="transmembrane region" description="Helical" evidence="3">
    <location>
        <begin position="276"/>
        <end position="294"/>
    </location>
</feature>
<evidence type="ECO:0000259" key="4">
    <source>
        <dbReference type="PROSITE" id="PS50089"/>
    </source>
</evidence>
<feature type="domain" description="RING-type" evidence="4">
    <location>
        <begin position="613"/>
        <end position="653"/>
    </location>
</feature>